<proteinExistence type="predicted"/>
<evidence type="ECO:0000256" key="2">
    <source>
        <dbReference type="ARBA" id="ARBA00022692"/>
    </source>
</evidence>
<dbReference type="EMBL" id="CDQK01000004">
    <property type="protein sequence ID" value="CEP23238.1"/>
    <property type="molecule type" value="Genomic_DNA"/>
</dbReference>
<keyword evidence="4 9" id="KW-1133">Transmembrane helix</keyword>
<dbReference type="PANTHER" id="PTHR14009:SF1">
    <property type="entry name" value="MITOCHONDRIAL PROTON_CALCIUM EXCHANGER PROTEIN"/>
    <property type="match status" value="1"/>
</dbReference>
<dbReference type="GO" id="GO:0030003">
    <property type="term" value="P:intracellular monoatomic cation homeostasis"/>
    <property type="evidence" value="ECO:0007669"/>
    <property type="project" value="TreeGrafter"/>
</dbReference>
<dbReference type="Pfam" id="PF07766">
    <property type="entry name" value="LETM1_RBD"/>
    <property type="match status" value="1"/>
</dbReference>
<protein>
    <recommendedName>
        <fullName evidence="10">Letm1 RBD domain-containing protein</fullName>
    </recommendedName>
</protein>
<keyword evidence="6 9" id="KW-0472">Membrane</keyword>
<dbReference type="Proteomes" id="UP000038830">
    <property type="component" value="Unassembled WGS sequence"/>
</dbReference>
<dbReference type="AlphaFoldDB" id="A0A0H5C5J0"/>
<evidence type="ECO:0000313" key="12">
    <source>
        <dbReference type="Proteomes" id="UP000038830"/>
    </source>
</evidence>
<dbReference type="PANTHER" id="PTHR14009">
    <property type="entry name" value="LEUCINE ZIPPER-EF-HAND CONTAINING TRANSMEMBRANE PROTEIN"/>
    <property type="match status" value="1"/>
</dbReference>
<evidence type="ECO:0000313" key="11">
    <source>
        <dbReference type="EMBL" id="CEP23238.1"/>
    </source>
</evidence>
<keyword evidence="5 7" id="KW-0496">Mitochondrion</keyword>
<evidence type="ECO:0000256" key="6">
    <source>
        <dbReference type="ARBA" id="ARBA00023136"/>
    </source>
</evidence>
<evidence type="ECO:0000256" key="5">
    <source>
        <dbReference type="ARBA" id="ARBA00023128"/>
    </source>
</evidence>
<dbReference type="InterPro" id="IPR044202">
    <property type="entry name" value="LETM1/MDM38-like"/>
</dbReference>
<evidence type="ECO:0000256" key="9">
    <source>
        <dbReference type="SAM" id="Phobius"/>
    </source>
</evidence>
<dbReference type="GO" id="GO:0043022">
    <property type="term" value="F:ribosome binding"/>
    <property type="evidence" value="ECO:0007669"/>
    <property type="project" value="InterPro"/>
</dbReference>
<dbReference type="PROSITE" id="PS51758">
    <property type="entry name" value="LETM1_RBD"/>
    <property type="match status" value="1"/>
</dbReference>
<dbReference type="InterPro" id="IPR033122">
    <property type="entry name" value="LETM1-like_RBD"/>
</dbReference>
<evidence type="ECO:0000256" key="7">
    <source>
        <dbReference type="PROSITE-ProRule" id="PRU01094"/>
    </source>
</evidence>
<accession>A0A0H5C5J0</accession>
<dbReference type="GO" id="GO:0005743">
    <property type="term" value="C:mitochondrial inner membrane"/>
    <property type="evidence" value="ECO:0007669"/>
    <property type="project" value="UniProtKB-SubCell"/>
</dbReference>
<organism evidence="11 12">
    <name type="scientific">Cyberlindnera jadinii (strain ATCC 18201 / CBS 1600 / BCRC 20928 / JCM 3617 / NBRC 0987 / NRRL Y-1542)</name>
    <name type="common">Torula yeast</name>
    <name type="synonym">Candida utilis</name>
    <dbReference type="NCBI Taxonomy" id="983966"/>
    <lineage>
        <taxon>Eukaryota</taxon>
        <taxon>Fungi</taxon>
        <taxon>Dikarya</taxon>
        <taxon>Ascomycota</taxon>
        <taxon>Saccharomycotina</taxon>
        <taxon>Saccharomycetes</taxon>
        <taxon>Phaffomycetales</taxon>
        <taxon>Phaffomycetaceae</taxon>
        <taxon>Cyberlindnera</taxon>
    </lineage>
</organism>
<evidence type="ECO:0000256" key="8">
    <source>
        <dbReference type="SAM" id="MobiDB-lite"/>
    </source>
</evidence>
<evidence type="ECO:0000256" key="4">
    <source>
        <dbReference type="ARBA" id="ARBA00022989"/>
    </source>
</evidence>
<feature type="domain" description="Letm1 RBD" evidence="10">
    <location>
        <begin position="78"/>
        <end position="269"/>
    </location>
</feature>
<reference evidence="12" key="1">
    <citation type="journal article" date="2015" name="J. Biotechnol.">
        <title>The structure of the Cyberlindnera jadinii genome and its relation to Candida utilis analyzed by the occurrence of single nucleotide polymorphisms.</title>
        <authorList>
            <person name="Rupp O."/>
            <person name="Brinkrolf K."/>
            <person name="Buerth C."/>
            <person name="Kunigo M."/>
            <person name="Schneider J."/>
            <person name="Jaenicke S."/>
            <person name="Goesmann A."/>
            <person name="Puehler A."/>
            <person name="Jaeger K.-E."/>
            <person name="Ernst J.F."/>
        </authorList>
    </citation>
    <scope>NUCLEOTIDE SEQUENCE [LARGE SCALE GENOMIC DNA]</scope>
    <source>
        <strain evidence="12">ATCC 18201 / CBS 1600 / BCRC 20928 / JCM 3617 / NBRC 0987 / NRRL Y-1542</strain>
    </source>
</reference>
<evidence type="ECO:0000259" key="10">
    <source>
        <dbReference type="PROSITE" id="PS51758"/>
    </source>
</evidence>
<feature type="transmembrane region" description="Helical" evidence="9">
    <location>
        <begin position="32"/>
        <end position="55"/>
    </location>
</feature>
<keyword evidence="3" id="KW-0999">Mitochondrion inner membrane</keyword>
<evidence type="ECO:0000256" key="1">
    <source>
        <dbReference type="ARBA" id="ARBA00004434"/>
    </source>
</evidence>
<sequence length="355" mass="40374">MKVSFKLVLKSAAGYELTRRENRQLERTIQDIVRLVPFSMFVIVPFAELLLPIALKLFPNLLPSTYESTSDKEKKTKSLRATREKVSSLLRETVKMRLPSTVTDEQSAEFKDFITKLTLGIEQPSKEQTMKVARLFKDDTVLDNLQRAQLVAMSKYLNLQPIGTNEMLRFRIRYKLLKIKQDDRAIEYEGVDSLNAPELQAACASRGIKINGIATADLNHHLKMWLDLTLKEKIPATLLVLSNAYTYGSLNSQETIYDALQAVLSSMPEEVHHVVEAAVDSDITNKKRLDLLKEQEELIETETKQVEDTGVKIPVKDKIILDDVADELTKEPETEQTKEAKEAKLDPKDEDKKAQ</sequence>
<name>A0A0H5C5J0_CYBJN</name>
<feature type="region of interest" description="Disordered" evidence="8">
    <location>
        <begin position="324"/>
        <end position="355"/>
    </location>
</feature>
<evidence type="ECO:0000256" key="3">
    <source>
        <dbReference type="ARBA" id="ARBA00022792"/>
    </source>
</evidence>
<keyword evidence="2 9" id="KW-0812">Transmembrane</keyword>
<gene>
    <name evidence="11" type="ORF">BN1211_3771</name>
</gene>
<comment type="subcellular location">
    <subcellularLocation>
        <location evidence="1">Mitochondrion inner membrane</location>
        <topology evidence="1">Single-pass membrane protein</topology>
    </subcellularLocation>
</comment>